<dbReference type="Gene3D" id="2.60.120.650">
    <property type="entry name" value="Cupin"/>
    <property type="match status" value="2"/>
</dbReference>
<feature type="compositionally biased region" description="Polar residues" evidence="9">
    <location>
        <begin position="1694"/>
        <end position="1705"/>
    </location>
</feature>
<evidence type="ECO:0000256" key="9">
    <source>
        <dbReference type="SAM" id="MobiDB-lite"/>
    </source>
</evidence>
<evidence type="ECO:0000259" key="10">
    <source>
        <dbReference type="PROSITE" id="PS50016"/>
    </source>
</evidence>
<dbReference type="FunCoup" id="A0A1Y2AWP2">
    <property type="interactions" value="430"/>
</dbReference>
<dbReference type="OrthoDB" id="1678912at2759"/>
<dbReference type="SMART" id="SM00558">
    <property type="entry name" value="JmjC"/>
    <property type="match status" value="1"/>
</dbReference>
<dbReference type="InterPro" id="IPR001965">
    <property type="entry name" value="Znf_PHD"/>
</dbReference>
<dbReference type="PANTHER" id="PTHR10694:SF33">
    <property type="entry name" value="LYSINE-SPECIFIC DEMETHYLASE 5"/>
    <property type="match status" value="1"/>
</dbReference>
<evidence type="ECO:0000259" key="13">
    <source>
        <dbReference type="PROSITE" id="PS51184"/>
    </source>
</evidence>
<evidence type="ECO:0000313" key="15">
    <source>
        <dbReference type="Proteomes" id="UP000193986"/>
    </source>
</evidence>
<dbReference type="GO" id="GO:0034647">
    <property type="term" value="F:histone H3K4me/H3K4me2/H3K4me3 demethylase activity"/>
    <property type="evidence" value="ECO:0007669"/>
    <property type="project" value="UniProtKB-EC"/>
</dbReference>
<dbReference type="GO" id="GO:0003677">
    <property type="term" value="F:DNA binding"/>
    <property type="evidence" value="ECO:0007669"/>
    <property type="project" value="InterPro"/>
</dbReference>
<evidence type="ECO:0000256" key="8">
    <source>
        <dbReference type="PROSITE-ProRule" id="PRU00146"/>
    </source>
</evidence>
<dbReference type="PROSITE" id="PS51184">
    <property type="entry name" value="JMJC"/>
    <property type="match status" value="1"/>
</dbReference>
<evidence type="ECO:0000313" key="14">
    <source>
        <dbReference type="EMBL" id="ORY26874.1"/>
    </source>
</evidence>
<dbReference type="Gene3D" id="3.30.40.10">
    <property type="entry name" value="Zinc/RING finger domain, C3HC4 (zinc finger)"/>
    <property type="match status" value="3"/>
</dbReference>
<dbReference type="InParanoid" id="A0A1Y2AWP2"/>
<evidence type="ECO:0000256" key="6">
    <source>
        <dbReference type="ARBA" id="ARBA00023004"/>
    </source>
</evidence>
<name>A0A1Y2AWP2_9TREE</name>
<dbReference type="CDD" id="cd15489">
    <property type="entry name" value="PHD_SF"/>
    <property type="match status" value="1"/>
</dbReference>
<feature type="domain" description="PHD-type" evidence="10">
    <location>
        <begin position="460"/>
        <end position="511"/>
    </location>
</feature>
<dbReference type="PROSITE" id="PS50016">
    <property type="entry name" value="ZF_PHD_2"/>
    <property type="match status" value="2"/>
</dbReference>
<feature type="domain" description="ARID" evidence="11">
    <location>
        <begin position="240"/>
        <end position="329"/>
    </location>
</feature>
<feature type="compositionally biased region" description="Pro residues" evidence="9">
    <location>
        <begin position="1794"/>
        <end position="1807"/>
    </location>
</feature>
<feature type="compositionally biased region" description="Polar residues" evidence="9">
    <location>
        <begin position="1745"/>
        <end position="1765"/>
    </location>
</feature>
<evidence type="ECO:0000256" key="7">
    <source>
        <dbReference type="ARBA" id="ARBA00023242"/>
    </source>
</evidence>
<evidence type="ECO:0000259" key="12">
    <source>
        <dbReference type="PROSITE" id="PS51183"/>
    </source>
</evidence>
<keyword evidence="15" id="KW-1185">Reference proteome</keyword>
<keyword evidence="3" id="KW-0677">Repeat</keyword>
<dbReference type="SMART" id="SM00501">
    <property type="entry name" value="BRIGHT"/>
    <property type="match status" value="1"/>
</dbReference>
<feature type="region of interest" description="Disordered" evidence="9">
    <location>
        <begin position="1778"/>
        <end position="1829"/>
    </location>
</feature>
<feature type="region of interest" description="Disordered" evidence="9">
    <location>
        <begin position="1557"/>
        <end position="1765"/>
    </location>
</feature>
<dbReference type="InterPro" id="IPR013083">
    <property type="entry name" value="Znf_RING/FYVE/PHD"/>
</dbReference>
<dbReference type="GO" id="GO:0000785">
    <property type="term" value="C:chromatin"/>
    <property type="evidence" value="ECO:0007669"/>
    <property type="project" value="TreeGrafter"/>
</dbReference>
<keyword evidence="7" id="KW-0539">Nucleus</keyword>
<feature type="region of interest" description="Disordered" evidence="9">
    <location>
        <begin position="1"/>
        <end position="168"/>
    </location>
</feature>
<feature type="compositionally biased region" description="Polar residues" evidence="9">
    <location>
        <begin position="387"/>
        <end position="402"/>
    </location>
</feature>
<reference evidence="14 15" key="1">
    <citation type="submission" date="2016-07" db="EMBL/GenBank/DDBJ databases">
        <title>Pervasive Adenine N6-methylation of Active Genes in Fungi.</title>
        <authorList>
            <consortium name="DOE Joint Genome Institute"/>
            <person name="Mondo S.J."/>
            <person name="Dannebaum R.O."/>
            <person name="Kuo R.C."/>
            <person name="Labutti K."/>
            <person name="Haridas S."/>
            <person name="Kuo A."/>
            <person name="Salamov A."/>
            <person name="Ahrendt S.R."/>
            <person name="Lipzen A."/>
            <person name="Sullivan W."/>
            <person name="Andreopoulos W.B."/>
            <person name="Clum A."/>
            <person name="Lindquist E."/>
            <person name="Daum C."/>
            <person name="Ramamoorthy G.K."/>
            <person name="Gryganskyi A."/>
            <person name="Culley D."/>
            <person name="Magnuson J.K."/>
            <person name="James T.Y."/>
            <person name="O'Malley M.A."/>
            <person name="Stajich J.E."/>
            <person name="Spatafora J.W."/>
            <person name="Visel A."/>
            <person name="Grigoriev I.V."/>
        </authorList>
    </citation>
    <scope>NUCLEOTIDE SEQUENCE [LARGE SCALE GENOMIC DNA]</scope>
    <source>
        <strain evidence="14 15">68-887.2</strain>
    </source>
</reference>
<dbReference type="PROSITE" id="PS51011">
    <property type="entry name" value="ARID"/>
    <property type="match status" value="1"/>
</dbReference>
<dbReference type="SMART" id="SM00545">
    <property type="entry name" value="JmjN"/>
    <property type="match status" value="1"/>
</dbReference>
<dbReference type="Pfam" id="PF00628">
    <property type="entry name" value="PHD"/>
    <property type="match status" value="1"/>
</dbReference>
<dbReference type="InterPro" id="IPR019787">
    <property type="entry name" value="Znf_PHD-finger"/>
</dbReference>
<dbReference type="InterPro" id="IPR036431">
    <property type="entry name" value="ARID_dom_sf"/>
</dbReference>
<feature type="compositionally biased region" description="Basic and acidic residues" evidence="9">
    <location>
        <begin position="1581"/>
        <end position="1593"/>
    </location>
</feature>
<evidence type="ECO:0000256" key="5">
    <source>
        <dbReference type="ARBA" id="ARBA00022833"/>
    </source>
</evidence>
<keyword evidence="6" id="KW-0408">Iron</keyword>
<evidence type="ECO:0000259" key="11">
    <source>
        <dbReference type="PROSITE" id="PS51011"/>
    </source>
</evidence>
<protein>
    <submittedName>
        <fullName evidence="14">PLU-1-like protein-domain-containing protein</fullName>
    </submittedName>
</protein>
<dbReference type="InterPro" id="IPR003347">
    <property type="entry name" value="JmjC_dom"/>
</dbReference>
<feature type="compositionally biased region" description="Polar residues" evidence="9">
    <location>
        <begin position="335"/>
        <end position="348"/>
    </location>
</feature>
<dbReference type="InterPro" id="IPR013637">
    <property type="entry name" value="Lys_sp_deMease-like_dom"/>
</dbReference>
<evidence type="ECO:0000256" key="1">
    <source>
        <dbReference type="ARBA" id="ARBA00004123"/>
    </source>
</evidence>
<dbReference type="Pfam" id="PF08429">
    <property type="entry name" value="PLU-1"/>
    <property type="match status" value="1"/>
</dbReference>
<feature type="compositionally biased region" description="Polar residues" evidence="9">
    <location>
        <begin position="1629"/>
        <end position="1645"/>
    </location>
</feature>
<dbReference type="PROSITE" id="PS01359">
    <property type="entry name" value="ZF_PHD_1"/>
    <property type="match status" value="2"/>
</dbReference>
<accession>A0A1Y2AWP2</accession>
<feature type="compositionally biased region" description="Basic and acidic residues" evidence="9">
    <location>
        <begin position="84"/>
        <end position="102"/>
    </location>
</feature>
<dbReference type="FunFam" id="2.60.120.650:FF:000035">
    <property type="entry name" value="PHD transcription factor Rum1"/>
    <property type="match status" value="1"/>
</dbReference>
<dbReference type="STRING" id="71784.A0A1Y2AWP2"/>
<feature type="compositionally biased region" description="Low complexity" evidence="9">
    <location>
        <begin position="357"/>
        <end position="374"/>
    </location>
</feature>
<evidence type="ECO:0000256" key="4">
    <source>
        <dbReference type="ARBA" id="ARBA00022771"/>
    </source>
</evidence>
<sequence>MQAKTEPEDVPLFTRATPRPRRSTPKPQTPRAQISKPQTPKSSASRPKLPSPQTSRRGKPVFTTALSYPEQLPVHSNFSVDDGNLERNQRRSKQEALTKIERGGTPLQAATGQAGTSFLPVSRPSAEPTEPAPSRNPLHRTPVVNPPFSLDTVRTEAPRHPPSRSGTRLFGLEECPTYYPTAEEFRDALGYIASISTAAKAYGICKIVPPEGWRMPFALENDTFRFKSRLQRLNSLEAASRAKINFLEQLTMFHLQQGDASVTIPVLDRKTLDVWRLRKDVNKAGGHEEVTRTQGWDKIAEGLGYADHQAANIKSAYLRIILPFDRFLIRAKSASVSPLTPMPSSTTAKPPGFQTETPASPTRPTRMSSRTSPRGNANGIELRTKSDSPQAGPSHSNGSLKPSTPDPTIRPSSAAPTLPTVKIKVPGFSTSSRADSESDLSEESLSPPPRPKSPVEYKKGDNCEVCLSGGHPEKMLLCDGCDRGFHIYCLDPPLAAVPTNEEWWCTPCMLSQGDDYGFEEGEDHSISSFQLRDAAFSYAWWNRHRPAAPSPFTPGLSRSFGKTVVNEDDVEREFWRLTESTTETVEVEYGADIHSTTHGSAGPTMETHPLDQYALDGWNLNNMPILPDSLLRYIKSDISGMTVPWLYIGMMFSTFCWHNEDHYTYSVNYEYWGETKTWYGISAADAEKFEEAMRAEAPELFEQQPGLLFQLVTMMNPGRLKELGVNVVACDQRPNEFVITFPKAYHCGFNHGINLNEAVNFALPDWLAEGKESVMRYKLHRKAPVFSHNELLVTITMFSESIKTAIWLRDSLREMVDQETDRRERLRSRVPLLMEKLIEEDVPEEQYQCCICKGFCYLSQITCECTKVVTCIDHFDDLCSCSTSKRMLRKRYSENQLEEILAVVVARANQPEAWREKLYSLLQVRRPQLKSMRALVADGERVAYPMHELRDLKRLVDRANGWIERATGLLTRKSTGRRKKGKNQEEDERSPAVVTGLLREADRLAFDSPEIQQIRQVLLNIENFRSEAQLVLSTPPDQLEYEKTRTVLILGQGLDIDMPEVAAVRLIVLRLEWIRRVGFEVDDRTMQYDDVVKLLEEAERYGIPADHSYVIELQARRDQGSAWNRKADAILEAEEIDLDQITALLAGHELTPTSLEKLRQLESVLKTAQNWQTTAKQHLAGHGSAVSAQRLCRAVKTAQGPLGRVRIPEMAHLQRELDWHTKWATELGNVINCPPNKVAASLNSIRQSFQQHFRRGDDRPNTSYACFCRQQPTAVMVTCSHCRGEYHPKCVNIAPRNADKPFRCAMCDRTGEDNRPSLNAIALFSDDSQYAFLYPPAELLILREIIDIAVRFGGLVMGICDPTDAAAPCRDADLLYHCARKLFDIPVIFDAMNTTTNVRVVFEDWLLRRAHDARVPSKPKVRGRRPRFVLRQFWKAEFMCVCDQPRREGDSAIKCTKCGQQYHPGCVHAKTEEAITEGGKSWKCPCCIVNEAKIYPEDVELRVQMTAHLGSDQYVDYRKSIKTNAIQPLIVRLDPLPSDRVIVLECTKYVEPFIPEEHDINGEDGQPNKKRRVVKATPAESDNKPNMEIEPETKATPIEPQSSSPPLLKPQPSPIPSVSRPAPVPHVSQPHSSAIPTVFQPRSTPIPSPLSKYPSQPTPTPADAYRPSATGFPPPSPLTPKSSTDTPTRPPTNGPSSLHNSNTSPFALPKMYDPSQFLREANHLARESHRTPQGMSSVYEGRLPATSSTSGLNASRTNGMPSNGINGLPSNGVNGLASNGINGMASDGINRPPIHQPPAASPTPVPSWNPEERTNLIDRDSREGVNGMA</sequence>
<dbReference type="InterPro" id="IPR003349">
    <property type="entry name" value="JmjN"/>
</dbReference>
<dbReference type="SUPFAM" id="SSF51197">
    <property type="entry name" value="Clavaminate synthase-like"/>
    <property type="match status" value="1"/>
</dbReference>
<dbReference type="GO" id="GO:0005634">
    <property type="term" value="C:nucleus"/>
    <property type="evidence" value="ECO:0007669"/>
    <property type="project" value="UniProtKB-SubCell"/>
</dbReference>
<dbReference type="Pfam" id="PF02373">
    <property type="entry name" value="JmjC"/>
    <property type="match status" value="1"/>
</dbReference>
<proteinExistence type="predicted"/>
<feature type="compositionally biased region" description="Basic and acidic residues" evidence="9">
    <location>
        <begin position="1810"/>
        <end position="1823"/>
    </location>
</feature>
<dbReference type="InterPro" id="IPR019786">
    <property type="entry name" value="Zinc_finger_PHD-type_CS"/>
</dbReference>
<dbReference type="PROSITE" id="PS51183">
    <property type="entry name" value="JMJN"/>
    <property type="match status" value="1"/>
</dbReference>
<dbReference type="Pfam" id="PF01388">
    <property type="entry name" value="ARID"/>
    <property type="match status" value="1"/>
</dbReference>
<dbReference type="Proteomes" id="UP000193986">
    <property type="component" value="Unassembled WGS sequence"/>
</dbReference>
<dbReference type="SUPFAM" id="SSF57903">
    <property type="entry name" value="FYVE/PHD zinc finger"/>
    <property type="match status" value="3"/>
</dbReference>
<feature type="domain" description="JmjC" evidence="13">
    <location>
        <begin position="612"/>
        <end position="778"/>
    </location>
</feature>
<evidence type="ECO:0000256" key="3">
    <source>
        <dbReference type="ARBA" id="ARBA00022737"/>
    </source>
</evidence>
<dbReference type="GO" id="GO:0008270">
    <property type="term" value="F:zinc ion binding"/>
    <property type="evidence" value="ECO:0007669"/>
    <property type="project" value="UniProtKB-KW"/>
</dbReference>
<feature type="compositionally biased region" description="Basic and acidic residues" evidence="9">
    <location>
        <begin position="1720"/>
        <end position="1730"/>
    </location>
</feature>
<comment type="subcellular location">
    <subcellularLocation>
        <location evidence="1">Nucleus</location>
    </subcellularLocation>
</comment>
<feature type="domain" description="JmjN" evidence="12">
    <location>
        <begin position="175"/>
        <end position="216"/>
    </location>
</feature>
<dbReference type="Pfam" id="PF02375">
    <property type="entry name" value="JmjN"/>
    <property type="match status" value="1"/>
</dbReference>
<keyword evidence="2" id="KW-0479">Metal-binding</keyword>
<dbReference type="InterPro" id="IPR004198">
    <property type="entry name" value="Znf_C5HC2"/>
</dbReference>
<dbReference type="PANTHER" id="PTHR10694">
    <property type="entry name" value="LYSINE-SPECIFIC DEMETHYLASE"/>
    <property type="match status" value="1"/>
</dbReference>
<dbReference type="InterPro" id="IPR001606">
    <property type="entry name" value="ARID_dom"/>
</dbReference>
<gene>
    <name evidence="14" type="ORF">BCR39DRAFT_539897</name>
</gene>
<dbReference type="Pfam" id="PF02928">
    <property type="entry name" value="zf-C5HC2"/>
    <property type="match status" value="1"/>
</dbReference>
<dbReference type="SUPFAM" id="SSF46774">
    <property type="entry name" value="ARID-like"/>
    <property type="match status" value="1"/>
</dbReference>
<dbReference type="SMART" id="SM01014">
    <property type="entry name" value="ARID"/>
    <property type="match status" value="1"/>
</dbReference>
<organism evidence="14 15">
    <name type="scientific">Naematelia encephala</name>
    <dbReference type="NCBI Taxonomy" id="71784"/>
    <lineage>
        <taxon>Eukaryota</taxon>
        <taxon>Fungi</taxon>
        <taxon>Dikarya</taxon>
        <taxon>Basidiomycota</taxon>
        <taxon>Agaricomycotina</taxon>
        <taxon>Tremellomycetes</taxon>
        <taxon>Tremellales</taxon>
        <taxon>Naemateliaceae</taxon>
        <taxon>Naematelia</taxon>
    </lineage>
</organism>
<evidence type="ECO:0000256" key="2">
    <source>
        <dbReference type="ARBA" id="ARBA00022723"/>
    </source>
</evidence>
<feature type="compositionally biased region" description="Polar residues" evidence="9">
    <location>
        <begin position="35"/>
        <end position="55"/>
    </location>
</feature>
<feature type="region of interest" description="Disordered" evidence="9">
    <location>
        <begin position="335"/>
        <end position="458"/>
    </location>
</feature>
<keyword evidence="4 8" id="KW-0863">Zinc-finger</keyword>
<dbReference type="CDD" id="cd16100">
    <property type="entry name" value="ARID"/>
    <property type="match status" value="1"/>
</dbReference>
<dbReference type="GO" id="GO:0006355">
    <property type="term" value="P:regulation of DNA-templated transcription"/>
    <property type="evidence" value="ECO:0007669"/>
    <property type="project" value="TreeGrafter"/>
</dbReference>
<keyword evidence="5" id="KW-0862">Zinc</keyword>
<dbReference type="EMBL" id="MCFC01000043">
    <property type="protein sequence ID" value="ORY26874.1"/>
    <property type="molecule type" value="Genomic_DNA"/>
</dbReference>
<comment type="caution">
    <text evidence="14">The sequence shown here is derived from an EMBL/GenBank/DDBJ whole genome shotgun (WGS) entry which is preliminary data.</text>
</comment>
<dbReference type="InterPro" id="IPR011011">
    <property type="entry name" value="Znf_FYVE_PHD"/>
</dbReference>
<feature type="domain" description="PHD-type" evidence="10">
    <location>
        <begin position="1437"/>
        <end position="1490"/>
    </location>
</feature>
<dbReference type="SMART" id="SM00249">
    <property type="entry name" value="PHD"/>
    <property type="match status" value="3"/>
</dbReference>